<accession>A0ABP6S8V8</accession>
<organism evidence="1 2">
    <name type="scientific">Streptomyces sannanensis</name>
    <dbReference type="NCBI Taxonomy" id="285536"/>
    <lineage>
        <taxon>Bacteria</taxon>
        <taxon>Bacillati</taxon>
        <taxon>Actinomycetota</taxon>
        <taxon>Actinomycetes</taxon>
        <taxon>Kitasatosporales</taxon>
        <taxon>Streptomycetaceae</taxon>
        <taxon>Streptomyces</taxon>
    </lineage>
</organism>
<protein>
    <submittedName>
        <fullName evidence="1">Uncharacterized protein</fullName>
    </submittedName>
</protein>
<dbReference type="EMBL" id="BAAAYL010000001">
    <property type="protein sequence ID" value="GAA3370575.1"/>
    <property type="molecule type" value="Genomic_DNA"/>
</dbReference>
<proteinExistence type="predicted"/>
<dbReference type="Proteomes" id="UP001499990">
    <property type="component" value="Unassembled WGS sequence"/>
</dbReference>
<sequence>MCGASVVCGAAVGASAAAVGYYTTYHGDDMYSEPTFWAMTASGGIGAGVAAKLTGRAAEGGARAVTSAAVDDAAVRLELQLGKTEMALAKLRAELAKLD</sequence>
<keyword evidence="2" id="KW-1185">Reference proteome</keyword>
<reference evidence="2" key="1">
    <citation type="journal article" date="2019" name="Int. J. Syst. Evol. Microbiol.">
        <title>The Global Catalogue of Microorganisms (GCM) 10K type strain sequencing project: providing services to taxonomists for standard genome sequencing and annotation.</title>
        <authorList>
            <consortium name="The Broad Institute Genomics Platform"/>
            <consortium name="The Broad Institute Genome Sequencing Center for Infectious Disease"/>
            <person name="Wu L."/>
            <person name="Ma J."/>
        </authorList>
    </citation>
    <scope>NUCLEOTIDE SEQUENCE [LARGE SCALE GENOMIC DNA]</scope>
    <source>
        <strain evidence="2">JCM 9651</strain>
    </source>
</reference>
<evidence type="ECO:0000313" key="1">
    <source>
        <dbReference type="EMBL" id="GAA3370575.1"/>
    </source>
</evidence>
<evidence type="ECO:0000313" key="2">
    <source>
        <dbReference type="Proteomes" id="UP001499990"/>
    </source>
</evidence>
<name>A0ABP6S8V8_9ACTN</name>
<comment type="caution">
    <text evidence="1">The sequence shown here is derived from an EMBL/GenBank/DDBJ whole genome shotgun (WGS) entry which is preliminary data.</text>
</comment>
<gene>
    <name evidence="1" type="ORF">GCM10020367_17740</name>
</gene>